<dbReference type="AlphaFoldDB" id="A0AAE1DTL8"/>
<accession>A0AAE1DTL8</accession>
<comment type="caution">
    <text evidence="2">The sequence shown here is derived from an EMBL/GenBank/DDBJ whole genome shotgun (WGS) entry which is preliminary data.</text>
</comment>
<evidence type="ECO:0000256" key="1">
    <source>
        <dbReference type="SAM" id="MobiDB-lite"/>
    </source>
</evidence>
<dbReference type="EMBL" id="JAWDGP010002576">
    <property type="protein sequence ID" value="KAK3781875.1"/>
    <property type="molecule type" value="Genomic_DNA"/>
</dbReference>
<evidence type="ECO:0000313" key="2">
    <source>
        <dbReference type="EMBL" id="KAK3781875.1"/>
    </source>
</evidence>
<keyword evidence="3" id="KW-1185">Reference proteome</keyword>
<name>A0AAE1DTL8_9GAST</name>
<gene>
    <name evidence="2" type="ORF">RRG08_020567</name>
</gene>
<evidence type="ECO:0000313" key="3">
    <source>
        <dbReference type="Proteomes" id="UP001283361"/>
    </source>
</evidence>
<dbReference type="Proteomes" id="UP001283361">
    <property type="component" value="Unassembled WGS sequence"/>
</dbReference>
<organism evidence="2 3">
    <name type="scientific">Elysia crispata</name>
    <name type="common">lettuce slug</name>
    <dbReference type="NCBI Taxonomy" id="231223"/>
    <lineage>
        <taxon>Eukaryota</taxon>
        <taxon>Metazoa</taxon>
        <taxon>Spiralia</taxon>
        <taxon>Lophotrochozoa</taxon>
        <taxon>Mollusca</taxon>
        <taxon>Gastropoda</taxon>
        <taxon>Heterobranchia</taxon>
        <taxon>Euthyneura</taxon>
        <taxon>Panpulmonata</taxon>
        <taxon>Sacoglossa</taxon>
        <taxon>Placobranchoidea</taxon>
        <taxon>Plakobranchidae</taxon>
        <taxon>Elysia</taxon>
    </lineage>
</organism>
<feature type="compositionally biased region" description="Basic and acidic residues" evidence="1">
    <location>
        <begin position="94"/>
        <end position="109"/>
    </location>
</feature>
<sequence length="109" mass="11977">MNPAANIDVSQANVSKIRPSHENKTITILMIESAIYRIFRDLRVLNPMLIDGFCCRSRYTIGVETRAELASKALTRLDIPRAPQAGTCEPPSRAPDDPGRTGDPPGSDR</sequence>
<proteinExistence type="predicted"/>
<feature type="region of interest" description="Disordered" evidence="1">
    <location>
        <begin position="78"/>
        <end position="109"/>
    </location>
</feature>
<reference evidence="2" key="1">
    <citation type="journal article" date="2023" name="G3 (Bethesda)">
        <title>A reference genome for the long-term kleptoplast-retaining sea slug Elysia crispata morphotype clarki.</title>
        <authorList>
            <person name="Eastman K.E."/>
            <person name="Pendleton A.L."/>
            <person name="Shaikh M.A."/>
            <person name="Suttiyut T."/>
            <person name="Ogas R."/>
            <person name="Tomko P."/>
            <person name="Gavelis G."/>
            <person name="Widhalm J.R."/>
            <person name="Wisecaver J.H."/>
        </authorList>
    </citation>
    <scope>NUCLEOTIDE SEQUENCE</scope>
    <source>
        <strain evidence="2">ECLA1</strain>
    </source>
</reference>
<protein>
    <submittedName>
        <fullName evidence="2">Uncharacterized protein</fullName>
    </submittedName>
</protein>